<name>A0A922L8W5_DERFA</name>
<dbReference type="Proteomes" id="UP000790347">
    <property type="component" value="Unassembled WGS sequence"/>
</dbReference>
<evidence type="ECO:0000313" key="1">
    <source>
        <dbReference type="EMBL" id="KAH9517497.1"/>
    </source>
</evidence>
<dbReference type="AlphaFoldDB" id="A0A922L8W5"/>
<reference evidence="1" key="1">
    <citation type="submission" date="2013-05" db="EMBL/GenBank/DDBJ databases">
        <authorList>
            <person name="Yim A.K.Y."/>
            <person name="Chan T.F."/>
            <person name="Ji K.M."/>
            <person name="Liu X.Y."/>
            <person name="Zhou J.W."/>
            <person name="Li R.Q."/>
            <person name="Yang K.Y."/>
            <person name="Li J."/>
            <person name="Li M."/>
            <person name="Law P.T.W."/>
            <person name="Wu Y.L."/>
            <person name="Cai Z.L."/>
            <person name="Qin H."/>
            <person name="Bao Y."/>
            <person name="Leung R.K.K."/>
            <person name="Ng P.K.S."/>
            <person name="Zou J."/>
            <person name="Zhong X.J."/>
            <person name="Ran P.X."/>
            <person name="Zhong N.S."/>
            <person name="Liu Z.G."/>
            <person name="Tsui S.K.W."/>
        </authorList>
    </citation>
    <scope>NUCLEOTIDE SEQUENCE</scope>
    <source>
        <strain evidence="1">Derf</strain>
        <tissue evidence="1">Whole organism</tissue>
    </source>
</reference>
<dbReference type="EMBL" id="ASGP02000003">
    <property type="protein sequence ID" value="KAH9517497.1"/>
    <property type="molecule type" value="Genomic_DNA"/>
</dbReference>
<reference evidence="1" key="2">
    <citation type="journal article" date="2022" name="Res Sq">
        <title>Comparative Genomics Reveals Insights into the Divergent Evolution of Astigmatic Mites and Household Pest Adaptations.</title>
        <authorList>
            <person name="Xiong Q."/>
            <person name="Wan A.T.-Y."/>
            <person name="Liu X.-Y."/>
            <person name="Fung C.S.-H."/>
            <person name="Xiao X."/>
            <person name="Malainual N."/>
            <person name="Hou J."/>
            <person name="Wang L."/>
            <person name="Wang M."/>
            <person name="Yang K."/>
            <person name="Cui Y."/>
            <person name="Leung E."/>
            <person name="Nong W."/>
            <person name="Shin S.-K."/>
            <person name="Au S."/>
            <person name="Jeong K.Y."/>
            <person name="Chew F.T."/>
            <person name="Hui J."/>
            <person name="Leung T.F."/>
            <person name="Tungtrongchitr A."/>
            <person name="Zhong N."/>
            <person name="Liu Z."/>
            <person name="Tsui S."/>
        </authorList>
    </citation>
    <scope>NUCLEOTIDE SEQUENCE</scope>
    <source>
        <strain evidence="1">Derf</strain>
        <tissue evidence="1">Whole organism</tissue>
    </source>
</reference>
<keyword evidence="2" id="KW-1185">Reference proteome</keyword>
<accession>A0A922L8W5</accession>
<proteinExistence type="predicted"/>
<sequence>MSVALMVAFIWFVYVSRNFSMIFKSTIINRQLKFSDKSSVIDTYLFNICDLGFFNLGLIN</sequence>
<evidence type="ECO:0000313" key="2">
    <source>
        <dbReference type="Proteomes" id="UP000790347"/>
    </source>
</evidence>
<organism evidence="1 2">
    <name type="scientific">Dermatophagoides farinae</name>
    <name type="common">American house dust mite</name>
    <dbReference type="NCBI Taxonomy" id="6954"/>
    <lineage>
        <taxon>Eukaryota</taxon>
        <taxon>Metazoa</taxon>
        <taxon>Ecdysozoa</taxon>
        <taxon>Arthropoda</taxon>
        <taxon>Chelicerata</taxon>
        <taxon>Arachnida</taxon>
        <taxon>Acari</taxon>
        <taxon>Acariformes</taxon>
        <taxon>Sarcoptiformes</taxon>
        <taxon>Astigmata</taxon>
        <taxon>Psoroptidia</taxon>
        <taxon>Analgoidea</taxon>
        <taxon>Pyroglyphidae</taxon>
        <taxon>Dermatophagoidinae</taxon>
        <taxon>Dermatophagoides</taxon>
    </lineage>
</organism>
<protein>
    <submittedName>
        <fullName evidence="1">Uncharacterized protein</fullName>
    </submittedName>
</protein>
<gene>
    <name evidence="1" type="ORF">DERF_008170</name>
</gene>
<comment type="caution">
    <text evidence="1">The sequence shown here is derived from an EMBL/GenBank/DDBJ whole genome shotgun (WGS) entry which is preliminary data.</text>
</comment>